<gene>
    <name evidence="2" type="ORF">C0Z19_23350</name>
</gene>
<keyword evidence="3" id="KW-1185">Reference proteome</keyword>
<comment type="caution">
    <text evidence="2">The sequence shown here is derived from an EMBL/GenBank/DDBJ whole genome shotgun (WGS) entry which is preliminary data.</text>
</comment>
<evidence type="ECO:0000259" key="1">
    <source>
        <dbReference type="Pfam" id="PF13460"/>
    </source>
</evidence>
<sequence>MFVIFGASGKVGSVTATKLREAGHAVRAVIRNETQAQRFAALGCETVMADLTDPDSVRAAIKGADAVQMLCPLPAHDPDPETMMHTMIDVAADALRADPPPAVLALSDYGAELPEGTGLTLIFHYLETRLRSIPTRLTLLRSAEHMQNWGHQLPMFLDKGCVVSLHHPLNKAFPTVATQDVGSIAAELLLDRPASIMPRIVSVEGPHRVSATEVARVLSEVSQREIPAVEFPRDQWNAALLHAGMNERRVKLVTELYDAHNAGLIDIEANTTERRFGTTTLAEVFSSLLAASDADRTPA</sequence>
<dbReference type="PANTHER" id="PTHR43162">
    <property type="match status" value="1"/>
</dbReference>
<accession>A0A2N7VM88</accession>
<dbReference type="AlphaFoldDB" id="A0A2N7VM88"/>
<dbReference type="EMBL" id="PNYB01000026">
    <property type="protein sequence ID" value="PMS18237.1"/>
    <property type="molecule type" value="Genomic_DNA"/>
</dbReference>
<proteinExistence type="predicted"/>
<dbReference type="PANTHER" id="PTHR43162:SF1">
    <property type="entry name" value="PRESTALK A DIFFERENTIATION PROTEIN A"/>
    <property type="match status" value="1"/>
</dbReference>
<dbReference type="Gene3D" id="3.90.25.10">
    <property type="entry name" value="UDP-galactose 4-epimerase, domain 1"/>
    <property type="match status" value="1"/>
</dbReference>
<organism evidence="2 3">
    <name type="scientific">Trinickia soli</name>
    <dbReference type="NCBI Taxonomy" id="380675"/>
    <lineage>
        <taxon>Bacteria</taxon>
        <taxon>Pseudomonadati</taxon>
        <taxon>Pseudomonadota</taxon>
        <taxon>Betaproteobacteria</taxon>
        <taxon>Burkholderiales</taxon>
        <taxon>Burkholderiaceae</taxon>
        <taxon>Trinickia</taxon>
    </lineage>
</organism>
<evidence type="ECO:0000313" key="2">
    <source>
        <dbReference type="EMBL" id="PMS18237.1"/>
    </source>
</evidence>
<protein>
    <submittedName>
        <fullName evidence="2">NmrA family transcriptional regulator</fullName>
    </submittedName>
</protein>
<reference evidence="2 3" key="1">
    <citation type="submission" date="2018-01" db="EMBL/GenBank/DDBJ databases">
        <title>Whole genome analyses suggest that Burkholderia sensu lato contains two further novel genera in the rhizoxinica-symbiotica group Mycetohabitans gen. nov., and Trinickia gen. nov.: implications for the evolution of diazotrophy and nodulation in the Burkholderiaceae.</title>
        <authorList>
            <person name="Estrada-de los Santos P."/>
            <person name="Palmer M."/>
            <person name="Chavez-Ramirez B."/>
            <person name="Beukes C."/>
            <person name="Steenkamp E.T."/>
            <person name="Hirsch A.M."/>
            <person name="Manyaka P."/>
            <person name="Maluk M."/>
            <person name="Lafos M."/>
            <person name="Crook M."/>
            <person name="Gross E."/>
            <person name="Simon M.F."/>
            <person name="Bueno dos Reis Junior F."/>
            <person name="Poole P.S."/>
            <person name="Venter S.N."/>
            <person name="James E.K."/>
        </authorList>
    </citation>
    <scope>NUCLEOTIDE SEQUENCE [LARGE SCALE GENOMIC DNA]</scope>
    <source>
        <strain evidence="2 3">GP25-8</strain>
    </source>
</reference>
<dbReference type="Gene3D" id="3.40.50.720">
    <property type="entry name" value="NAD(P)-binding Rossmann-like Domain"/>
    <property type="match status" value="1"/>
</dbReference>
<evidence type="ECO:0000313" key="3">
    <source>
        <dbReference type="Proteomes" id="UP000235347"/>
    </source>
</evidence>
<dbReference type="SUPFAM" id="SSF51735">
    <property type="entry name" value="NAD(P)-binding Rossmann-fold domains"/>
    <property type="match status" value="1"/>
</dbReference>
<dbReference type="InterPro" id="IPR016040">
    <property type="entry name" value="NAD(P)-bd_dom"/>
</dbReference>
<dbReference type="RefSeq" id="WP_102612212.1">
    <property type="nucleotide sequence ID" value="NZ_CADIKD010000022.1"/>
</dbReference>
<dbReference type="InterPro" id="IPR051604">
    <property type="entry name" value="Ergot_Alk_Oxidoreductase"/>
</dbReference>
<name>A0A2N7VM88_9BURK</name>
<feature type="domain" description="NAD(P)-binding" evidence="1">
    <location>
        <begin position="6"/>
        <end position="93"/>
    </location>
</feature>
<dbReference type="Proteomes" id="UP000235347">
    <property type="component" value="Unassembled WGS sequence"/>
</dbReference>
<dbReference type="InterPro" id="IPR036291">
    <property type="entry name" value="NAD(P)-bd_dom_sf"/>
</dbReference>
<dbReference type="Pfam" id="PF13460">
    <property type="entry name" value="NAD_binding_10"/>
    <property type="match status" value="1"/>
</dbReference>